<evidence type="ECO:0000313" key="3">
    <source>
        <dbReference type="EMBL" id="NME84586.1"/>
    </source>
</evidence>
<dbReference type="Pfam" id="PF13481">
    <property type="entry name" value="AAA_25"/>
    <property type="match status" value="1"/>
</dbReference>
<feature type="domain" description="AAA+ ATPase" evidence="2">
    <location>
        <begin position="38"/>
        <end position="204"/>
    </location>
</feature>
<dbReference type="SMART" id="SM00382">
    <property type="entry name" value="AAA"/>
    <property type="match status" value="1"/>
</dbReference>
<dbReference type="PANTHER" id="PTHR42926:SF1">
    <property type="entry name" value="CIRCADIAN CLOCK OSCILLATOR PROTEIN KAIC 1"/>
    <property type="match status" value="1"/>
</dbReference>
<comment type="caution">
    <text evidence="3">The sequence shown here is derived from an EMBL/GenBank/DDBJ whole genome shotgun (WGS) entry which is preliminary data.</text>
</comment>
<name>A0A7X9XGX3_9BACE</name>
<evidence type="ECO:0000256" key="1">
    <source>
        <dbReference type="SAM" id="MobiDB-lite"/>
    </source>
</evidence>
<dbReference type="InterPro" id="IPR003593">
    <property type="entry name" value="AAA+_ATPase"/>
</dbReference>
<evidence type="ECO:0000313" key="4">
    <source>
        <dbReference type="Proteomes" id="UP000520291"/>
    </source>
</evidence>
<dbReference type="AlphaFoldDB" id="A0A7X9XGX3"/>
<feature type="compositionally biased region" description="Acidic residues" evidence="1">
    <location>
        <begin position="320"/>
        <end position="331"/>
    </location>
</feature>
<dbReference type="Gene3D" id="3.40.50.300">
    <property type="entry name" value="P-loop containing nucleotide triphosphate hydrolases"/>
    <property type="match status" value="1"/>
</dbReference>
<accession>A0A7X9XGX3</accession>
<dbReference type="InterPro" id="IPR027417">
    <property type="entry name" value="P-loop_NTPase"/>
</dbReference>
<dbReference type="EMBL" id="JABAGL010000001">
    <property type="protein sequence ID" value="NME84586.1"/>
    <property type="molecule type" value="Genomic_DNA"/>
</dbReference>
<protein>
    <submittedName>
        <fullName evidence="3">AAA family ATPase</fullName>
    </submittedName>
</protein>
<evidence type="ECO:0000259" key="2">
    <source>
        <dbReference type="SMART" id="SM00382"/>
    </source>
</evidence>
<dbReference type="Pfam" id="PF13518">
    <property type="entry name" value="HTH_28"/>
    <property type="match status" value="1"/>
</dbReference>
<dbReference type="SUPFAM" id="SSF52540">
    <property type="entry name" value="P-loop containing nucleoside triphosphate hydrolases"/>
    <property type="match status" value="1"/>
</dbReference>
<dbReference type="RefSeq" id="WP_168947006.1">
    <property type="nucleotide sequence ID" value="NZ_JABAGL010000001.1"/>
</dbReference>
<proteinExistence type="predicted"/>
<organism evidence="3 4">
    <name type="scientific">Bacteroides eggerthii</name>
    <dbReference type="NCBI Taxonomy" id="28111"/>
    <lineage>
        <taxon>Bacteria</taxon>
        <taxon>Pseudomonadati</taxon>
        <taxon>Bacteroidota</taxon>
        <taxon>Bacteroidia</taxon>
        <taxon>Bacteroidales</taxon>
        <taxon>Bacteroidaceae</taxon>
        <taxon>Bacteroides</taxon>
    </lineage>
</organism>
<reference evidence="3 4" key="1">
    <citation type="submission" date="2020-04" db="EMBL/GenBank/DDBJ databases">
        <authorList>
            <person name="Hitch T.C.A."/>
            <person name="Wylensek D."/>
            <person name="Clavel T."/>
        </authorList>
    </citation>
    <scope>NUCLEOTIDE SEQUENCE [LARGE SCALE GENOMIC DNA]</scope>
    <source>
        <strain evidence="3 4">WCA3-601-WT-5E</strain>
    </source>
</reference>
<dbReference type="PANTHER" id="PTHR42926">
    <property type="match status" value="1"/>
</dbReference>
<feature type="region of interest" description="Disordered" evidence="1">
    <location>
        <begin position="318"/>
        <end position="338"/>
    </location>
</feature>
<dbReference type="InterPro" id="IPR051347">
    <property type="entry name" value="Circadian_clock_KaiC-rel"/>
</dbReference>
<dbReference type="Proteomes" id="UP000520291">
    <property type="component" value="Unassembled WGS sequence"/>
</dbReference>
<dbReference type="InterPro" id="IPR055247">
    <property type="entry name" value="InsJ-like_HTH"/>
</dbReference>
<dbReference type="Gene3D" id="1.10.10.60">
    <property type="entry name" value="Homeodomain-like"/>
    <property type="match status" value="1"/>
</dbReference>
<sequence>MKIDNNETVFDYSTMNEIINEGMKEEKRKALYKNLWFEKELTILFGETNCGKSLLALQIAEEIAKGGEKVMYFDYEMNMSQLCDRYSNEERTKRYEFSENLIRARIDFDLECDFKARRERLFMRLEEAASKSNIKVFIVDNITCLHPNLSDTEQAARFTIEFRTFMNKLGASILLLGHSPKLQSKGVITLDRLGGSKQISNFIDACFCIGKTTGEINKVYIKQLKARSCPITLHEGRVLVCSIEKRDDCFIEFKEEGYADEKKLLKGEADITPEKEKAHQLYKEGKSYREIAKIIGKSDKTIKKWIEEYEEYCAKHEANEEAESEFSEVDSAEMRSAE</sequence>
<gene>
    <name evidence="3" type="ORF">HF841_00840</name>
</gene>